<feature type="non-terminal residue" evidence="1">
    <location>
        <position position="267"/>
    </location>
</feature>
<reference evidence="1 2" key="1">
    <citation type="journal article" date="2020" name="J Geophys Res Biogeosci">
        <title>Magnetotaxis as an Adaptation to Enable Bacterial Shuttling of Microbial Sulfur and Sulfur Cycling Across Aquatic Oxic#Anoxic Interfaces.</title>
        <authorList>
            <person name="Li J."/>
            <person name="Liu P."/>
            <person name="Wang J."/>
            <person name="Roberts A.P."/>
            <person name="Pan Y."/>
        </authorList>
    </citation>
    <scope>NUCLEOTIDE SEQUENCE [LARGE SCALE GENOMIC DNA]</scope>
    <source>
        <strain evidence="1 2">MYR-1_YQ</strain>
    </source>
</reference>
<dbReference type="RefSeq" id="WP_218254150.1">
    <property type="nucleotide sequence ID" value="NZ_JABXWD010000647.1"/>
</dbReference>
<name>A0ABS6S3W8_9BACT</name>
<proteinExistence type="predicted"/>
<protein>
    <submittedName>
        <fullName evidence="1">Uncharacterized protein</fullName>
    </submittedName>
</protein>
<evidence type="ECO:0000313" key="2">
    <source>
        <dbReference type="Proteomes" id="UP001196980"/>
    </source>
</evidence>
<gene>
    <name evidence="1" type="ORF">HWQ67_18350</name>
</gene>
<dbReference type="Proteomes" id="UP001196980">
    <property type="component" value="Unassembled WGS sequence"/>
</dbReference>
<evidence type="ECO:0000313" key="1">
    <source>
        <dbReference type="EMBL" id="MBV6343535.1"/>
    </source>
</evidence>
<organism evidence="1 2">
    <name type="scientific">Candidatus Magnetobacterium casense</name>
    <dbReference type="NCBI Taxonomy" id="1455061"/>
    <lineage>
        <taxon>Bacteria</taxon>
        <taxon>Pseudomonadati</taxon>
        <taxon>Nitrospirota</taxon>
        <taxon>Thermodesulfovibrionia</taxon>
        <taxon>Thermodesulfovibrionales</taxon>
        <taxon>Candidatus Magnetobacteriaceae</taxon>
        <taxon>Candidatus Magnetobacterium</taxon>
    </lineage>
</organism>
<sequence>MYEPGDRLIKWTDEPAPGYGRLYPIITTATDDFGMVIPYNNYISARVHVGTYAEEYTWSMNDIVGPDNPIIASYTVTSDAWGALTNYSYIKSTHKTYISGGSELTTSRSITIPMVKFTSPQYTPTPEMLIGNILDAGIKQIAGDYLNYTLKAALVPINETFTITDYKPSSFVSLIRPLSWGGANSGWEEYPGPYYSATLISYGGALNHTTDYRFAFPVSPNYQKQMGTGTICHGYAIVAVVYKEYIEGGDDARNNTVARDMPSTYSP</sequence>
<dbReference type="EMBL" id="JABXWD010000647">
    <property type="protein sequence ID" value="MBV6343535.1"/>
    <property type="molecule type" value="Genomic_DNA"/>
</dbReference>
<accession>A0ABS6S3W8</accession>
<comment type="caution">
    <text evidence="1">The sequence shown here is derived from an EMBL/GenBank/DDBJ whole genome shotgun (WGS) entry which is preliminary data.</text>
</comment>
<keyword evidence="2" id="KW-1185">Reference proteome</keyword>